<dbReference type="InterPro" id="IPR036388">
    <property type="entry name" value="WH-like_DNA-bd_sf"/>
</dbReference>
<evidence type="ECO:0000313" key="2">
    <source>
        <dbReference type="EMBL" id="MBB4023855.1"/>
    </source>
</evidence>
<comment type="caution">
    <text evidence="2">The sequence shown here is derived from an EMBL/GenBank/DDBJ whole genome shotgun (WGS) entry which is preliminary data.</text>
</comment>
<dbReference type="Pfam" id="PF17778">
    <property type="entry name" value="WHD_BLACT"/>
    <property type="match status" value="1"/>
</dbReference>
<dbReference type="InterPro" id="IPR050662">
    <property type="entry name" value="Sec-metab_biosynth-thioest"/>
</dbReference>
<dbReference type="InterPro" id="IPR036866">
    <property type="entry name" value="RibonucZ/Hydroxyglut_hydro"/>
</dbReference>
<name>A0A840CET5_9RHOB</name>
<accession>A0A840CET5</accession>
<feature type="domain" description="Metallo-beta-lactamase" evidence="1">
    <location>
        <begin position="36"/>
        <end position="213"/>
    </location>
</feature>
<dbReference type="CDD" id="cd16278">
    <property type="entry name" value="metallo-hydrolase-like_MBL-fold"/>
    <property type="match status" value="1"/>
</dbReference>
<dbReference type="Gene3D" id="1.10.10.10">
    <property type="entry name" value="Winged helix-like DNA-binding domain superfamily/Winged helix DNA-binding domain"/>
    <property type="match status" value="1"/>
</dbReference>
<reference evidence="2" key="1">
    <citation type="submission" date="2020-08" db="EMBL/GenBank/DDBJ databases">
        <title>Genomic Encyclopedia of Type Strains, Phase IV (KMG-IV): sequencing the most valuable type-strain genomes for metagenomic binning, comparative biology and taxonomic classification.</title>
        <authorList>
            <person name="Goeker M."/>
        </authorList>
    </citation>
    <scope>NUCLEOTIDE SEQUENCE [LARGE SCALE GENOMIC DNA]</scope>
    <source>
        <strain evidence="2">DSM 105040</strain>
    </source>
</reference>
<dbReference type="Pfam" id="PF00753">
    <property type="entry name" value="Lactamase_B"/>
    <property type="match status" value="1"/>
</dbReference>
<dbReference type="SMART" id="SM00849">
    <property type="entry name" value="Lactamase_B"/>
    <property type="match status" value="1"/>
</dbReference>
<dbReference type="Proteomes" id="UP000585681">
    <property type="component" value="Unassembled WGS sequence"/>
</dbReference>
<protein>
    <submittedName>
        <fullName evidence="2">Hydroxyacylglutathione hydrolase</fullName>
        <ecNumber evidence="2">3.1.2.6</ecNumber>
    </submittedName>
</protein>
<dbReference type="EMBL" id="JACIEQ010000012">
    <property type="protein sequence ID" value="MBB4023855.1"/>
    <property type="molecule type" value="Genomic_DNA"/>
</dbReference>
<dbReference type="PANTHER" id="PTHR23131:SF0">
    <property type="entry name" value="ENDORIBONUCLEASE LACTB2"/>
    <property type="match status" value="1"/>
</dbReference>
<dbReference type="InterPro" id="IPR001279">
    <property type="entry name" value="Metallo-B-lactamas"/>
</dbReference>
<dbReference type="Gene3D" id="3.60.15.10">
    <property type="entry name" value="Ribonuclease Z/Hydroxyacylglutathione hydrolase-like"/>
    <property type="match status" value="1"/>
</dbReference>
<gene>
    <name evidence="2" type="ORF">GGR17_003691</name>
</gene>
<dbReference type="RefSeq" id="WP_054539411.1">
    <property type="nucleotide sequence ID" value="NZ_JACIEQ010000012.1"/>
</dbReference>
<evidence type="ECO:0000259" key="1">
    <source>
        <dbReference type="SMART" id="SM00849"/>
    </source>
</evidence>
<dbReference type="InterPro" id="IPR041516">
    <property type="entry name" value="LACTB2_WH"/>
</dbReference>
<keyword evidence="2" id="KW-0378">Hydrolase</keyword>
<dbReference type="PANTHER" id="PTHR23131">
    <property type="entry name" value="ENDORIBONUCLEASE LACTB2"/>
    <property type="match status" value="1"/>
</dbReference>
<dbReference type="GO" id="GO:0004416">
    <property type="term" value="F:hydroxyacylglutathione hydrolase activity"/>
    <property type="evidence" value="ECO:0007669"/>
    <property type="project" value="UniProtKB-EC"/>
</dbReference>
<dbReference type="EC" id="3.1.2.6" evidence="2"/>
<organism evidence="2 3">
    <name type="scientific">Actibacterium naphthalenivorans</name>
    <dbReference type="NCBI Taxonomy" id="1614693"/>
    <lineage>
        <taxon>Bacteria</taxon>
        <taxon>Pseudomonadati</taxon>
        <taxon>Pseudomonadota</taxon>
        <taxon>Alphaproteobacteria</taxon>
        <taxon>Rhodobacterales</taxon>
        <taxon>Roseobacteraceae</taxon>
        <taxon>Actibacterium</taxon>
    </lineage>
</organism>
<dbReference type="SUPFAM" id="SSF56281">
    <property type="entry name" value="Metallo-hydrolase/oxidoreductase"/>
    <property type="match status" value="1"/>
</dbReference>
<proteinExistence type="predicted"/>
<keyword evidence="3" id="KW-1185">Reference proteome</keyword>
<evidence type="ECO:0000313" key="3">
    <source>
        <dbReference type="Proteomes" id="UP000585681"/>
    </source>
</evidence>
<dbReference type="AlphaFoldDB" id="A0A840CET5"/>
<sequence>MDEPAGFNPPVGVVQRPEPGLRMVLAPNPSPMTFRGTNTYILGEGDVAVIDPGPDAPAHLQAILGALAPGERVSHILITHSHVDHSALAPALSRATGAPVLAFGDSSAGQRPEMARLAGLSGGEGVDRAFRPDATLADDEVLHGAGWSLTALWTPGHMANHLSFAWRDAVFTGDHVMGWATSMVSPPDGDLAAFMASLEKLVPRQDRVFYPAHGAPVTAPAARLAGLIAHRRSREAQILQALTHGPATPAELAARIYTDTAPALLPAAARNVLAHLIDLTERNLVGPDEILGSESRFSRR</sequence>